<accession>A0A8S3SGB5</accession>
<dbReference type="PANTHER" id="PTHR22772:SF4">
    <property type="entry name" value="ZINC FINGER ZZ-TYPE AND EF-HAND DOMAIN-CONTAINING PROTEIN 1"/>
    <property type="match status" value="1"/>
</dbReference>
<dbReference type="EMBL" id="CAJPWZ010001516">
    <property type="protein sequence ID" value="CAG2217244.1"/>
    <property type="molecule type" value="Genomic_DNA"/>
</dbReference>
<evidence type="ECO:0000259" key="3">
    <source>
        <dbReference type="PROSITE" id="PS51057"/>
    </source>
</evidence>
<feature type="compositionally biased region" description="Basic and acidic residues" evidence="2">
    <location>
        <begin position="1203"/>
        <end position="1213"/>
    </location>
</feature>
<dbReference type="GO" id="GO:0003677">
    <property type="term" value="F:DNA binding"/>
    <property type="evidence" value="ECO:0007669"/>
    <property type="project" value="InterPro"/>
</dbReference>
<feature type="region of interest" description="Disordered" evidence="2">
    <location>
        <begin position="687"/>
        <end position="760"/>
    </location>
</feature>
<protein>
    <submittedName>
        <fullName evidence="4">Protein FRA10AC1 homolog,Protein FRA10AC1</fullName>
    </submittedName>
</protein>
<dbReference type="PROSITE" id="PS51057">
    <property type="entry name" value="PAIRED_2"/>
    <property type="match status" value="1"/>
</dbReference>
<dbReference type="SMART" id="SM00351">
    <property type="entry name" value="PAX"/>
    <property type="match status" value="1"/>
</dbReference>
<feature type="compositionally biased region" description="Basic and acidic residues" evidence="2">
    <location>
        <begin position="861"/>
        <end position="875"/>
    </location>
</feature>
<feature type="compositionally biased region" description="Basic residues" evidence="2">
    <location>
        <begin position="1407"/>
        <end position="1421"/>
    </location>
</feature>
<dbReference type="InterPro" id="IPR019129">
    <property type="entry name" value="Folate-sensitive_fs_Fra10Ac1"/>
</dbReference>
<reference evidence="4" key="1">
    <citation type="submission" date="2021-03" db="EMBL/GenBank/DDBJ databases">
        <authorList>
            <person name="Bekaert M."/>
        </authorList>
    </citation>
    <scope>NUCLEOTIDE SEQUENCE</scope>
</reference>
<keyword evidence="1" id="KW-0563">Paired box</keyword>
<evidence type="ECO:0000256" key="2">
    <source>
        <dbReference type="SAM" id="MobiDB-lite"/>
    </source>
</evidence>
<dbReference type="Pfam" id="PF09725">
    <property type="entry name" value="Fra10Ac1"/>
    <property type="match status" value="1"/>
</dbReference>
<feature type="domain" description="Paired" evidence="3">
    <location>
        <begin position="55"/>
        <end position="176"/>
    </location>
</feature>
<dbReference type="GO" id="GO:0006355">
    <property type="term" value="P:regulation of DNA-templated transcription"/>
    <property type="evidence" value="ECO:0007669"/>
    <property type="project" value="InterPro"/>
</dbReference>
<dbReference type="SUPFAM" id="SSF46689">
    <property type="entry name" value="Homeodomain-like"/>
    <property type="match status" value="1"/>
</dbReference>
<feature type="region of interest" description="Disordered" evidence="2">
    <location>
        <begin position="861"/>
        <end position="893"/>
    </location>
</feature>
<dbReference type="Gene3D" id="1.10.10.10">
    <property type="entry name" value="Winged helix-like DNA-binding domain superfamily/Winged helix DNA-binding domain"/>
    <property type="match status" value="1"/>
</dbReference>
<dbReference type="Pfam" id="PF00292">
    <property type="entry name" value="PAX"/>
    <property type="match status" value="1"/>
</dbReference>
<feature type="compositionally biased region" description="Basic and acidic residues" evidence="2">
    <location>
        <begin position="1422"/>
        <end position="1442"/>
    </location>
</feature>
<dbReference type="InterPro" id="IPR009057">
    <property type="entry name" value="Homeodomain-like_sf"/>
</dbReference>
<feature type="region of interest" description="Disordered" evidence="2">
    <location>
        <begin position="1200"/>
        <end position="1227"/>
    </location>
</feature>
<dbReference type="PANTHER" id="PTHR22772">
    <property type="entry name" value="NOVEL ZZ TYPE ZINC FINGER DOMAIN CONTAINING PROTEIN"/>
    <property type="match status" value="1"/>
</dbReference>
<dbReference type="OrthoDB" id="661148at2759"/>
<evidence type="ECO:0000313" key="5">
    <source>
        <dbReference type="Proteomes" id="UP000683360"/>
    </source>
</evidence>
<feature type="compositionally biased region" description="Low complexity" evidence="2">
    <location>
        <begin position="724"/>
        <end position="738"/>
    </location>
</feature>
<proteinExistence type="predicted"/>
<dbReference type="InterPro" id="IPR040099">
    <property type="entry name" value="ZZEF1"/>
</dbReference>
<feature type="region of interest" description="Disordered" evidence="2">
    <location>
        <begin position="1407"/>
        <end position="1472"/>
    </location>
</feature>
<gene>
    <name evidence="4" type="ORF">MEDL_30924</name>
</gene>
<dbReference type="InterPro" id="IPR036388">
    <property type="entry name" value="WH-like_DNA-bd_sf"/>
</dbReference>
<dbReference type="Proteomes" id="UP000683360">
    <property type="component" value="Unassembled WGS sequence"/>
</dbReference>
<name>A0A8S3SGB5_MYTED</name>
<evidence type="ECO:0000256" key="1">
    <source>
        <dbReference type="ARBA" id="ARBA00022724"/>
    </source>
</evidence>
<comment type="caution">
    <text evidence="4">The sequence shown here is derived from an EMBL/GenBank/DDBJ whole genome shotgun (WGS) entry which is preliminary data.</text>
</comment>
<organism evidence="4 5">
    <name type="scientific">Mytilus edulis</name>
    <name type="common">Blue mussel</name>
    <dbReference type="NCBI Taxonomy" id="6550"/>
    <lineage>
        <taxon>Eukaryota</taxon>
        <taxon>Metazoa</taxon>
        <taxon>Spiralia</taxon>
        <taxon>Lophotrochozoa</taxon>
        <taxon>Mollusca</taxon>
        <taxon>Bivalvia</taxon>
        <taxon>Autobranchia</taxon>
        <taxon>Pteriomorphia</taxon>
        <taxon>Mytilida</taxon>
        <taxon>Mytiloidea</taxon>
        <taxon>Mytilidae</taxon>
        <taxon>Mytilinae</taxon>
        <taxon>Mytilus</taxon>
    </lineage>
</organism>
<feature type="compositionally biased region" description="Basic and acidic residues" evidence="2">
    <location>
        <begin position="711"/>
        <end position="723"/>
    </location>
</feature>
<evidence type="ECO:0000313" key="4">
    <source>
        <dbReference type="EMBL" id="CAG2217244.1"/>
    </source>
</evidence>
<feature type="compositionally biased region" description="Acidic residues" evidence="2">
    <location>
        <begin position="739"/>
        <end position="753"/>
    </location>
</feature>
<keyword evidence="5" id="KW-1185">Reference proteome</keyword>
<dbReference type="InterPro" id="IPR001523">
    <property type="entry name" value="Paired_dom"/>
</dbReference>
<sequence length="1484" mass="170032">MKLCSTFFTNLSRIIHSGLQVKSKVSVLSQSQFFYTTKKTGKIIAIQYSLFIGKKDDDFSQSNRFYKKGIKLDETDQFQIHHLKESGKRISEIARKTGVSIPTVKKYFYKDEPIKRPREYSRPIMTNDVIECIAFFVENRPSIQIREIQNKLLDTGVCTLETCPTESSICRALRNDLLLTRKKIRPVAKESQTLNVETSFDDYINFISTTNSFNLHFFDESSFLKNTCNRKYGYSLYGHEAIEIQRFASDATLTLNLLHSRTGIDYFNLVEGASNIKTSQSSDSMIQAYIHQHVWLLFTVQALATGDIIHNNNQYPDPDYIKLAAQLQSQCIDAVTHCLQQVPDDAEDGSKDILQEGRSLEQRQEEAFAIHSQERVMGLLGAMIPADSKSTLPGVTFNFSTVEFIQLLFKIAKGESGHEVNTQHLAMGLLGPLLKKSSPKVADEAVITKDWTSEVEGQKSIKYLFSFGANCLEKWGLEWACSVARILQSLYISSEWKMVIHQHLTHCVLSMTDKPDLQSIFALFVMAGFPEVLTIGTLVHFSHIGTEQTGVVLKHFPDKYQTLVIDIKTRKRHTINDKFIDCLSMVTEVWDTDHFSVFIQTVKSITAKIKTDEDISVEAVWVLSLSLKVLSNNLKKLGETYYATELFEASFIQCLVYLSSKGTDFSQQWLIKDLEVLSLMLYTDGVNSSSKKGRHPSFPEPPSIVSLKQMKSKDKKSGDDKESLLSTSSSSISSSPSSSDDDENVADDTENDDVNSIFPDADDDTKGMFKFFHGDCKVPLDVLRAIYDMNDKNTSECYKALIENLESSALQTKDEIMKMALKWGGRLTASTQEAPVIPTDSEKLIDTGIYYHQVIQSQNKIPEKAKEEASSEDTKLMNTPDNDVEDDIQKQKRSRSAELLKKELEKQGKSSSREYLYKVNMAMAVLYARQVLRKLLAHWPESAPAITAELLGCKQVHDIPCILDLLNRSETKDVFQTVVQKVIKYSDKESLIPIACTAAQFMEEITMSSLIKQLNTDDYKQNKDCVKDLKEAIQIPGASKLQISFDSKCCLRQNEDTLTFSTSDDMQQNAKTFSGDSSNFINFEFQGDKLWYKFSIKKSPSETSNWGYKFSVTAGSILTRDSFKTGYAILNNVLSTKLALALPLCRLWHTLVYVAIKQTGENRLKSIQLMLKIIHTQHRSSAESFCKIHQGGGLDSEFEYDSEADRRREKRNDLVPPKKKASEKITNKRHVEEEYSKEEWKNQRFHVLSMDAFARHKKFINDYILYYSGSKADFKRDSSKDKRDIDVIKEHHRFLWNEEDDPDETWEKRLAKKYYDKLFKEYCITDLSRYKENKIAMRWRIEKEVVDGNGQFSCGNKKCKETEGLRSWEVNFGYMEHGEKKNALVKLRLCPDCSYKLNYHHRKKKFFQNQKRKDKSQHKKQKTEEMQSDKDSSLDETFKKPPDQSTSQKPDSVEDKSIWSGPAKLPDEKSREEEFDEYFEDMFL</sequence>